<evidence type="ECO:0000313" key="1">
    <source>
        <dbReference type="EMBL" id="MAA14773.1"/>
    </source>
</evidence>
<proteinExistence type="predicted"/>
<name>A0A224YKN5_9ACAR</name>
<dbReference type="AlphaFoldDB" id="A0A224YKN5"/>
<accession>A0A224YKN5</accession>
<protein>
    <submittedName>
        <fullName evidence="1">Uncharacterized protein</fullName>
    </submittedName>
</protein>
<reference evidence="1" key="1">
    <citation type="journal article" date="2017" name="Parasit. Vectors">
        <title>Sialotranscriptomics of Rhipicephalus zambeziensis reveals intricate expression profiles of secretory proteins and suggests tight temporal transcriptional regulation during blood-feeding.</title>
        <authorList>
            <person name="de Castro M.H."/>
            <person name="de Klerk D."/>
            <person name="Pienaar R."/>
            <person name="Rees D.J.G."/>
            <person name="Mans B.J."/>
        </authorList>
    </citation>
    <scope>NUCLEOTIDE SEQUENCE</scope>
    <source>
        <tissue evidence="1">Salivary glands</tissue>
    </source>
</reference>
<dbReference type="EMBL" id="GFPF01003627">
    <property type="protein sequence ID" value="MAA14773.1"/>
    <property type="molecule type" value="Transcribed_RNA"/>
</dbReference>
<sequence length="158" mass="17775">MSDDDEKAMLPTTFCFPAVTEVSLGPRYSVRCHVRFFLIPCLFPEYCGQAQEKTLPAPFLFSLSFFSFCRSRDSKKNFFFTSYTQIGRGFGTALTSRRLTNHHIHVDAKGRGIKNNCGELAGKTFPGVLLGHLVSLCVLFQYVAFSLVCETSFLVYVI</sequence>
<organism evidence="1">
    <name type="scientific">Rhipicephalus zambeziensis</name>
    <dbReference type="NCBI Taxonomy" id="60191"/>
    <lineage>
        <taxon>Eukaryota</taxon>
        <taxon>Metazoa</taxon>
        <taxon>Ecdysozoa</taxon>
        <taxon>Arthropoda</taxon>
        <taxon>Chelicerata</taxon>
        <taxon>Arachnida</taxon>
        <taxon>Acari</taxon>
        <taxon>Parasitiformes</taxon>
        <taxon>Ixodida</taxon>
        <taxon>Ixodoidea</taxon>
        <taxon>Ixodidae</taxon>
        <taxon>Rhipicephalinae</taxon>
        <taxon>Rhipicephalus</taxon>
        <taxon>Rhipicephalus</taxon>
    </lineage>
</organism>